<keyword evidence="1" id="KW-0472">Membrane</keyword>
<organism evidence="2 3">
    <name type="scientific">Cylicostephanus goldi</name>
    <name type="common">Nematode worm</name>
    <dbReference type="NCBI Taxonomy" id="71465"/>
    <lineage>
        <taxon>Eukaryota</taxon>
        <taxon>Metazoa</taxon>
        <taxon>Ecdysozoa</taxon>
        <taxon>Nematoda</taxon>
        <taxon>Chromadorea</taxon>
        <taxon>Rhabditida</taxon>
        <taxon>Rhabditina</taxon>
        <taxon>Rhabditomorpha</taxon>
        <taxon>Strongyloidea</taxon>
        <taxon>Strongylidae</taxon>
        <taxon>Cylicostephanus</taxon>
    </lineage>
</organism>
<keyword evidence="1" id="KW-0812">Transmembrane</keyword>
<sequence length="221" mass="25496">MGEQEVLCLSRFSTLPIVGDSIWRLTMYNNLNAMVLFLPLIGELGEVIYFRRLFNVLFWMWMSLSGVFGFAMGYVTGWQIQVENGYLSIDAQHIRNCEGGSSNSDGSHILFRSQNIYVAKRKLSRRVIDPCVTVDWQILLFCASGQGCEWSDRFPSQYLQLETPTFVLHRAVVGQQRHRLVWICCIYLREKTRDGQEGMLLASMRCYRISGKRFETCCSIS</sequence>
<dbReference type="Proteomes" id="UP000271889">
    <property type="component" value="Unassembled WGS sequence"/>
</dbReference>
<keyword evidence="1" id="KW-1133">Transmembrane helix</keyword>
<evidence type="ECO:0000313" key="2">
    <source>
        <dbReference type="EMBL" id="VDN26691.1"/>
    </source>
</evidence>
<accession>A0A3P7N686</accession>
<dbReference type="EMBL" id="UYRV01111339">
    <property type="protein sequence ID" value="VDN26691.1"/>
    <property type="molecule type" value="Genomic_DNA"/>
</dbReference>
<evidence type="ECO:0000313" key="3">
    <source>
        <dbReference type="Proteomes" id="UP000271889"/>
    </source>
</evidence>
<feature type="transmembrane region" description="Helical" evidence="1">
    <location>
        <begin position="56"/>
        <end position="75"/>
    </location>
</feature>
<feature type="transmembrane region" description="Helical" evidence="1">
    <location>
        <begin position="31"/>
        <end position="50"/>
    </location>
</feature>
<gene>
    <name evidence="2" type="ORF">CGOC_LOCUS10460</name>
</gene>
<reference evidence="2 3" key="1">
    <citation type="submission" date="2018-11" db="EMBL/GenBank/DDBJ databases">
        <authorList>
            <consortium name="Pathogen Informatics"/>
        </authorList>
    </citation>
    <scope>NUCLEOTIDE SEQUENCE [LARGE SCALE GENOMIC DNA]</scope>
</reference>
<protein>
    <submittedName>
        <fullName evidence="2">Uncharacterized protein</fullName>
    </submittedName>
</protein>
<dbReference type="AlphaFoldDB" id="A0A3P7N686"/>
<evidence type="ECO:0000256" key="1">
    <source>
        <dbReference type="SAM" id="Phobius"/>
    </source>
</evidence>
<proteinExistence type="predicted"/>
<dbReference type="OrthoDB" id="5547497at2759"/>
<keyword evidence="3" id="KW-1185">Reference proteome</keyword>
<name>A0A3P7N686_CYLGO</name>